<dbReference type="EMBL" id="CP006664">
    <property type="protein sequence ID" value="AIJ09636.1"/>
    <property type="molecule type" value="Genomic_DNA"/>
</dbReference>
<gene>
    <name evidence="3" type="ORF">ETEE_3210</name>
</gene>
<proteinExistence type="predicted"/>
<dbReference type="AlphaFoldDB" id="A0A076LP35"/>
<dbReference type="GO" id="GO:0006355">
    <property type="term" value="P:regulation of DNA-templated transcription"/>
    <property type="evidence" value="ECO:0007669"/>
    <property type="project" value="InterPro"/>
</dbReference>
<keyword evidence="1" id="KW-0805">Transcription regulation</keyword>
<evidence type="ECO:0000313" key="4">
    <source>
        <dbReference type="Proteomes" id="UP000028681"/>
    </source>
</evidence>
<dbReference type="Gene3D" id="1.10.10.2690">
    <property type="match status" value="1"/>
</dbReference>
<reference evidence="3 4" key="1">
    <citation type="journal article" date="2012" name="PLoS ONE">
        <title>Edwardsiella comparative phylogenomics reveal the new intra/inter-species taxonomic relationships, virulence evolution and niche adaptation mechanisms.</title>
        <authorList>
            <person name="Yang M."/>
            <person name="Lv Y."/>
            <person name="Xiao J."/>
            <person name="Wu H."/>
            <person name="Zheng H."/>
            <person name="Liu Q."/>
            <person name="Zhang Y."/>
            <person name="Wang Q."/>
        </authorList>
    </citation>
    <scope>NUCLEOTIDE SEQUENCE [LARGE SCALE GENOMIC DNA]</scope>
    <source>
        <strain evidence="4">080813</strain>
    </source>
</reference>
<protein>
    <submittedName>
        <fullName evidence="3">Kappa-fimbriae regulatory protein</fullName>
    </submittedName>
</protein>
<evidence type="ECO:0000313" key="3">
    <source>
        <dbReference type="EMBL" id="AIJ09636.1"/>
    </source>
</evidence>
<dbReference type="HOGENOM" id="CLU_134320_0_0_6"/>
<accession>A0A076LP35</accession>
<dbReference type="InterPro" id="IPR053721">
    <property type="entry name" value="Fimbrial_Adhesin_Reg"/>
</dbReference>
<dbReference type="PRINTS" id="PR01554">
    <property type="entry name" value="FIMREGULATRY"/>
</dbReference>
<organism evidence="3 4">
    <name type="scientific">Edwardsiella anguillarum ET080813</name>
    <dbReference type="NCBI Taxonomy" id="667120"/>
    <lineage>
        <taxon>Bacteria</taxon>
        <taxon>Pseudomonadati</taxon>
        <taxon>Pseudomonadota</taxon>
        <taxon>Gammaproteobacteria</taxon>
        <taxon>Enterobacterales</taxon>
        <taxon>Hafniaceae</taxon>
        <taxon>Edwardsiella</taxon>
    </lineage>
</organism>
<dbReference type="GeneID" id="33941737"/>
<dbReference type="Proteomes" id="UP000028681">
    <property type="component" value="Chromosome"/>
</dbReference>
<sequence length="99" mass="11232">MDKRIPLRSGISHFTAATRKKGRLCSGDLSENQFWLLVEISPISSEKIIDAMWEYLILGHTRKEICERIGVSNGYLSTSLGRLSYIHHIVSCLAGYYKT</sequence>
<name>A0A076LP35_9GAMM</name>
<keyword evidence="2" id="KW-0804">Transcription</keyword>
<dbReference type="KEGG" id="ete:ETEE_3210"/>
<evidence type="ECO:0000256" key="1">
    <source>
        <dbReference type="ARBA" id="ARBA00023015"/>
    </source>
</evidence>
<dbReference type="InterPro" id="IPR004356">
    <property type="entry name" value="Adhesin_operon_reg_prot"/>
</dbReference>
<evidence type="ECO:0000256" key="2">
    <source>
        <dbReference type="ARBA" id="ARBA00023163"/>
    </source>
</evidence>
<dbReference type="RefSeq" id="WP_071844183.1">
    <property type="nucleotide sequence ID" value="NZ_CP006664.1"/>
</dbReference>
<dbReference type="Pfam" id="PF03333">
    <property type="entry name" value="PapB"/>
    <property type="match status" value="1"/>
</dbReference>